<reference evidence="2" key="2">
    <citation type="submission" date="2020-05" db="UniProtKB">
        <authorList>
            <consortium name="EnsemblMetazoa"/>
        </authorList>
    </citation>
    <scope>IDENTIFICATION</scope>
    <source>
        <strain evidence="2">ACHKN1017</strain>
    </source>
</reference>
<name>A0A182JQK5_9DIPT</name>
<reference evidence="3" key="1">
    <citation type="submission" date="2013-03" db="EMBL/GenBank/DDBJ databases">
        <title>The Genome Sequence of Anopheles christyi ACHKN1017.</title>
        <authorList>
            <consortium name="The Broad Institute Genomics Platform"/>
            <person name="Neafsey D.E."/>
            <person name="Besansky N."/>
            <person name="Walker B."/>
            <person name="Young S.K."/>
            <person name="Zeng Q."/>
            <person name="Gargeya S."/>
            <person name="Fitzgerald M."/>
            <person name="Haas B."/>
            <person name="Abouelleil A."/>
            <person name="Allen A.W."/>
            <person name="Alvarado L."/>
            <person name="Arachchi H.M."/>
            <person name="Berlin A.M."/>
            <person name="Chapman S.B."/>
            <person name="Gainer-Dewar J."/>
            <person name="Goldberg J."/>
            <person name="Griggs A."/>
            <person name="Gujja S."/>
            <person name="Hansen M."/>
            <person name="Howarth C."/>
            <person name="Imamovic A."/>
            <person name="Ireland A."/>
            <person name="Larimer J."/>
            <person name="McCowan C."/>
            <person name="Murphy C."/>
            <person name="Pearson M."/>
            <person name="Poon T.W."/>
            <person name="Priest M."/>
            <person name="Roberts A."/>
            <person name="Saif S."/>
            <person name="Shea T."/>
            <person name="Sisk P."/>
            <person name="Sykes S."/>
            <person name="Wortman J."/>
            <person name="Nusbaum C."/>
            <person name="Birren B."/>
        </authorList>
    </citation>
    <scope>NUCLEOTIDE SEQUENCE [LARGE SCALE GENOMIC DNA]</scope>
    <source>
        <strain evidence="3">ACHKN1017</strain>
    </source>
</reference>
<feature type="compositionally biased region" description="Polar residues" evidence="1">
    <location>
        <begin position="142"/>
        <end position="157"/>
    </location>
</feature>
<dbReference type="AlphaFoldDB" id="A0A182JQK5"/>
<feature type="compositionally biased region" description="Low complexity" evidence="1">
    <location>
        <begin position="368"/>
        <end position="379"/>
    </location>
</feature>
<feature type="compositionally biased region" description="Polar residues" evidence="1">
    <location>
        <begin position="951"/>
        <end position="960"/>
    </location>
</feature>
<feature type="region of interest" description="Disordered" evidence="1">
    <location>
        <begin position="949"/>
        <end position="1003"/>
    </location>
</feature>
<protein>
    <submittedName>
        <fullName evidence="2">Uncharacterized protein</fullName>
    </submittedName>
</protein>
<feature type="region of interest" description="Disordered" evidence="1">
    <location>
        <begin position="308"/>
        <end position="348"/>
    </location>
</feature>
<accession>A0A182JQK5</accession>
<feature type="compositionally biased region" description="Basic residues" evidence="1">
    <location>
        <begin position="383"/>
        <end position="403"/>
    </location>
</feature>
<dbReference type="Proteomes" id="UP000075881">
    <property type="component" value="Unassembled WGS sequence"/>
</dbReference>
<feature type="compositionally biased region" description="Polar residues" evidence="1">
    <location>
        <begin position="331"/>
        <end position="341"/>
    </location>
</feature>
<sequence>MLQNSTLKELSRNEKDCSSVIQIDISARNEDDNTAVLVQAERNSNVTRRTKSRLTKVNDNTNSSVDKQRHTINVVSDDQIIHLDESSVSTRRTRNTRNTKSIAEISDLIETGKPTKTSSNNDVIFQVSTNSSDSAKRRTTRRISSQATTDTLQNNAKSRLAPKRKPDSIIPLHESGVSPPKQFPVANDSILEHSTNAVPSATNKEENVSGHFKVNVSAGIRRLLKSVQNSAFQSLIVSIKRIAPALSEGHLKQLKYPELDSTQDTTVPQHALIKATQLQGNVTEERRTLQRRKSTYEKPEIVITSPIIELPESPSPAPEGKSCQASKLVVPNSTKPQSSTFKKPNPVKLPPLPLLIEEENEDVYEFLSSSQNSNTSTSSKIARNPKQRKAKKPSGQLVKKKPKPLTTKPKPKAANPFGFDSKALQKVIKKIGGGPVKQPAKTGYKINFDIPKTPPIVAPIPPVPPTVHSLSDIELHCNDDPPPEVSRVFNPAMERLKPMRSQPLHTSTPAQKIGSVNSPSLASITCNAASPWRVQDEIIVPRTGYTHRTKEMLPSYDSFTTENNNVQIGSATSYVTERRKSPYAGTTVETVGEIPTDANLPEASSDAVISDKDLREFEQMNKELTVMSEMSKKLIAAMRRCKANGAKPQHDPNMRQACQKLKKWYDRSMQAFNHSMRIMGSIERMNNDVTGRSTACPSPMLTQEQQQTVESFNLSTGRFRSMIDDLKLAMNDSDIENRPPPPPSSNKGAKVATVPERKSPNGLAKYPKDVVILPERGTAANRNPLMPLNVVPLPQHDSPLMSPLAKQLPASPEQATTSPGNILRRKLQYDKENNESVIINEKQQTGNDVAQTKAHAPSVGSVVEIFDETTDNGSAHHDNRDAHNSNEHASDAVNFTQDYFGFNDGDSVVESSVAQVTLPMPLNISNETLQHRLQNVKQLLPKRPIFRRQPKQLQSRSSGPTRFPTKNLRVFSSPTKRPHTLRDFVASTPRPGGSATEQSAEPSTGLRPFAIEAPDVSAIEPNCENAEKTVEPEVVLFDTPDRPAWLNNSAHQRTYARVPKLRKKKNIYLANLGLVDDDDDDDEEEDPDVMHDLISDSEADEAKRIKKNKQRKAKRKPVPVEQVILNQLKKTCTKDFKEFVDNFNSMCEEVERYEMIVE</sequence>
<feature type="region of interest" description="Disordered" evidence="1">
    <location>
        <begin position="1096"/>
        <end position="1118"/>
    </location>
</feature>
<evidence type="ECO:0000256" key="1">
    <source>
        <dbReference type="SAM" id="MobiDB-lite"/>
    </source>
</evidence>
<feature type="region of interest" description="Disordered" evidence="1">
    <location>
        <begin position="128"/>
        <end position="180"/>
    </location>
</feature>
<dbReference type="VEuPathDB" id="VectorBase:ACHR000788"/>
<evidence type="ECO:0000313" key="3">
    <source>
        <dbReference type="Proteomes" id="UP000075881"/>
    </source>
</evidence>
<feature type="compositionally biased region" description="Basic residues" evidence="1">
    <location>
        <begin position="1104"/>
        <end position="1117"/>
    </location>
</feature>
<dbReference type="EnsemblMetazoa" id="ACHR000788-RA">
    <property type="protein sequence ID" value="ACHR000788-PA"/>
    <property type="gene ID" value="ACHR000788"/>
</dbReference>
<feature type="region of interest" description="Disordered" evidence="1">
    <location>
        <begin position="732"/>
        <end position="765"/>
    </location>
</feature>
<evidence type="ECO:0000313" key="2">
    <source>
        <dbReference type="EnsemblMetazoa" id="ACHR000788-PA"/>
    </source>
</evidence>
<keyword evidence="3" id="KW-1185">Reference proteome</keyword>
<feature type="region of interest" description="Disordered" evidence="1">
    <location>
        <begin position="366"/>
        <end position="418"/>
    </location>
</feature>
<proteinExistence type="predicted"/>
<organism evidence="2 3">
    <name type="scientific">Anopheles christyi</name>
    <dbReference type="NCBI Taxonomy" id="43041"/>
    <lineage>
        <taxon>Eukaryota</taxon>
        <taxon>Metazoa</taxon>
        <taxon>Ecdysozoa</taxon>
        <taxon>Arthropoda</taxon>
        <taxon>Hexapoda</taxon>
        <taxon>Insecta</taxon>
        <taxon>Pterygota</taxon>
        <taxon>Neoptera</taxon>
        <taxon>Endopterygota</taxon>
        <taxon>Diptera</taxon>
        <taxon>Nematocera</taxon>
        <taxon>Culicoidea</taxon>
        <taxon>Culicidae</taxon>
        <taxon>Anophelinae</taxon>
        <taxon>Anopheles</taxon>
    </lineage>
</organism>